<organism evidence="2 3">
    <name type="scientific">Sphingomonas citri</name>
    <dbReference type="NCBI Taxonomy" id="2862499"/>
    <lineage>
        <taxon>Bacteria</taxon>
        <taxon>Pseudomonadati</taxon>
        <taxon>Pseudomonadota</taxon>
        <taxon>Alphaproteobacteria</taxon>
        <taxon>Sphingomonadales</taxon>
        <taxon>Sphingomonadaceae</taxon>
        <taxon>Sphingomonas</taxon>
    </lineage>
</organism>
<accession>A0ABS7BRU4</accession>
<gene>
    <name evidence="2" type="ORF">KZ820_16380</name>
</gene>
<evidence type="ECO:0000259" key="1">
    <source>
        <dbReference type="Pfam" id="PF13751"/>
    </source>
</evidence>
<feature type="domain" description="Transposase DDE" evidence="1">
    <location>
        <begin position="38"/>
        <end position="80"/>
    </location>
</feature>
<protein>
    <submittedName>
        <fullName evidence="2">Transposase</fullName>
    </submittedName>
</protein>
<dbReference type="Pfam" id="PF13751">
    <property type="entry name" value="DDE_Tnp_1_6"/>
    <property type="match status" value="1"/>
</dbReference>
<sequence length="87" mass="9961">MALIARLYAITSERRLCEEVCFNLAYRWFCRLLLDARVRRGVERVFADAKSKRGLTRLRLRGQRGAEEEFLLGAAIANLVLLAHPDA</sequence>
<keyword evidence="3" id="KW-1185">Reference proteome</keyword>
<evidence type="ECO:0000313" key="3">
    <source>
        <dbReference type="Proteomes" id="UP000759103"/>
    </source>
</evidence>
<reference evidence="2 3" key="1">
    <citation type="submission" date="2021-07" db="EMBL/GenBank/DDBJ databases">
        <title>Sphingomonas sp.</title>
        <authorList>
            <person name="Feng G."/>
            <person name="Li J."/>
            <person name="Pan M."/>
        </authorList>
    </citation>
    <scope>NUCLEOTIDE SEQUENCE [LARGE SCALE GENOMIC DNA]</scope>
    <source>
        <strain evidence="2 3">RRHST34</strain>
    </source>
</reference>
<name>A0ABS7BRU4_9SPHN</name>
<evidence type="ECO:0000313" key="2">
    <source>
        <dbReference type="EMBL" id="MBW6532320.1"/>
    </source>
</evidence>
<proteinExistence type="predicted"/>
<dbReference type="InterPro" id="IPR025668">
    <property type="entry name" value="Tnp_DDE_dom"/>
</dbReference>
<dbReference type="Proteomes" id="UP000759103">
    <property type="component" value="Unassembled WGS sequence"/>
</dbReference>
<dbReference type="EMBL" id="JAHXZN010000007">
    <property type="protein sequence ID" value="MBW6532320.1"/>
    <property type="molecule type" value="Genomic_DNA"/>
</dbReference>
<comment type="caution">
    <text evidence="2">The sequence shown here is derived from an EMBL/GenBank/DDBJ whole genome shotgun (WGS) entry which is preliminary data.</text>
</comment>